<protein>
    <recommendedName>
        <fullName evidence="3 5">Regulatory protein RecX</fullName>
    </recommendedName>
</protein>
<keyword evidence="9" id="KW-1185">Reference proteome</keyword>
<keyword evidence="4 5" id="KW-0963">Cytoplasm</keyword>
<dbReference type="InterPro" id="IPR053925">
    <property type="entry name" value="RecX_HTH_3rd"/>
</dbReference>
<dbReference type="PANTHER" id="PTHR33602">
    <property type="entry name" value="REGULATORY PROTEIN RECX FAMILY PROTEIN"/>
    <property type="match status" value="1"/>
</dbReference>
<evidence type="ECO:0000256" key="2">
    <source>
        <dbReference type="ARBA" id="ARBA00009695"/>
    </source>
</evidence>
<comment type="caution">
    <text evidence="8">The sequence shown here is derived from an EMBL/GenBank/DDBJ whole genome shotgun (WGS) entry which is preliminary data.</text>
</comment>
<comment type="similarity">
    <text evidence="2 5">Belongs to the RecX family.</text>
</comment>
<feature type="domain" description="RecX third three-helical" evidence="7">
    <location>
        <begin position="137"/>
        <end position="182"/>
    </location>
</feature>
<evidence type="ECO:0000259" key="7">
    <source>
        <dbReference type="Pfam" id="PF21981"/>
    </source>
</evidence>
<dbReference type="GO" id="GO:0005737">
    <property type="term" value="C:cytoplasm"/>
    <property type="evidence" value="ECO:0007669"/>
    <property type="project" value="UniProtKB-SubCell"/>
</dbReference>
<dbReference type="InterPro" id="IPR003783">
    <property type="entry name" value="Regulatory_RecX"/>
</dbReference>
<dbReference type="AlphaFoldDB" id="A0A4R6NBA1"/>
<organism evidence="8 9">
    <name type="scientific">Roseateles asaccharophilus</name>
    <dbReference type="NCBI Taxonomy" id="582607"/>
    <lineage>
        <taxon>Bacteria</taxon>
        <taxon>Pseudomonadati</taxon>
        <taxon>Pseudomonadota</taxon>
        <taxon>Betaproteobacteria</taxon>
        <taxon>Burkholderiales</taxon>
        <taxon>Sphaerotilaceae</taxon>
        <taxon>Roseateles</taxon>
    </lineage>
</organism>
<name>A0A4R6NBA1_9BURK</name>
<comment type="subcellular location">
    <subcellularLocation>
        <location evidence="1 5">Cytoplasm</location>
    </subcellularLocation>
</comment>
<dbReference type="EMBL" id="SNXE01000001">
    <property type="protein sequence ID" value="TDP13233.1"/>
    <property type="molecule type" value="Genomic_DNA"/>
</dbReference>
<dbReference type="InterPro" id="IPR036388">
    <property type="entry name" value="WH-like_DNA-bd_sf"/>
</dbReference>
<dbReference type="Gene3D" id="1.10.10.10">
    <property type="entry name" value="Winged helix-like DNA-binding domain superfamily/Winged helix DNA-binding domain"/>
    <property type="match status" value="3"/>
</dbReference>
<accession>A0A4R6NBA1</accession>
<dbReference type="Pfam" id="PF21981">
    <property type="entry name" value="RecX_HTH3"/>
    <property type="match status" value="1"/>
</dbReference>
<reference evidence="8 9" key="1">
    <citation type="submission" date="2019-03" db="EMBL/GenBank/DDBJ databases">
        <title>Genomic Encyclopedia of Type Strains, Phase IV (KMG-IV): sequencing the most valuable type-strain genomes for metagenomic binning, comparative biology and taxonomic classification.</title>
        <authorList>
            <person name="Goeker M."/>
        </authorList>
    </citation>
    <scope>NUCLEOTIDE SEQUENCE [LARGE SCALE GENOMIC DNA]</scope>
    <source>
        <strain evidence="8 9">DSM 25082</strain>
    </source>
</reference>
<dbReference type="GO" id="GO:0006282">
    <property type="term" value="P:regulation of DNA repair"/>
    <property type="evidence" value="ECO:0007669"/>
    <property type="project" value="UniProtKB-UniRule"/>
</dbReference>
<evidence type="ECO:0000256" key="1">
    <source>
        <dbReference type="ARBA" id="ARBA00004496"/>
    </source>
</evidence>
<dbReference type="InterPro" id="IPR053924">
    <property type="entry name" value="RecX_HTH_2nd"/>
</dbReference>
<evidence type="ECO:0000313" key="9">
    <source>
        <dbReference type="Proteomes" id="UP000295357"/>
    </source>
</evidence>
<evidence type="ECO:0000259" key="6">
    <source>
        <dbReference type="Pfam" id="PF02631"/>
    </source>
</evidence>
<evidence type="ECO:0000256" key="5">
    <source>
        <dbReference type="HAMAP-Rule" id="MF_01114"/>
    </source>
</evidence>
<dbReference type="Proteomes" id="UP000295357">
    <property type="component" value="Unassembled WGS sequence"/>
</dbReference>
<evidence type="ECO:0000313" key="8">
    <source>
        <dbReference type="EMBL" id="TDP13233.1"/>
    </source>
</evidence>
<feature type="domain" description="RecX second three-helical" evidence="6">
    <location>
        <begin position="94"/>
        <end position="125"/>
    </location>
</feature>
<sequence>MKPLSLKMRAIALLAQREHSLMELRGKLLRLARARAAERAAQAEAAAAFAEEGDAQPRAVFEPVSGADSPEVDVDIEVEVDTLLVWLQAQGYLDESRFVESRVHARAARYGNRRIQQELSQHGLSLDAEAQARLKDSELGRAREVWQRKFGGVTPEDASARAKQTRFLVGRGFSPEVVRRVLRGDHD</sequence>
<dbReference type="PANTHER" id="PTHR33602:SF1">
    <property type="entry name" value="REGULATORY PROTEIN RECX FAMILY PROTEIN"/>
    <property type="match status" value="1"/>
</dbReference>
<gene>
    <name evidence="5" type="primary">recX</name>
    <name evidence="8" type="ORF">DFR39_101708</name>
</gene>
<dbReference type="RefSeq" id="WP_133602131.1">
    <property type="nucleotide sequence ID" value="NZ_JAUFPJ010000001.1"/>
</dbReference>
<comment type="function">
    <text evidence="5">Modulates RecA activity.</text>
</comment>
<dbReference type="HAMAP" id="MF_01114">
    <property type="entry name" value="RecX"/>
    <property type="match status" value="1"/>
</dbReference>
<evidence type="ECO:0000256" key="3">
    <source>
        <dbReference type="ARBA" id="ARBA00018111"/>
    </source>
</evidence>
<evidence type="ECO:0000256" key="4">
    <source>
        <dbReference type="ARBA" id="ARBA00022490"/>
    </source>
</evidence>
<proteinExistence type="inferred from homology"/>
<dbReference type="OrthoDB" id="5295441at2"/>
<dbReference type="Pfam" id="PF02631">
    <property type="entry name" value="RecX_HTH2"/>
    <property type="match status" value="1"/>
</dbReference>